<feature type="domain" description="Trimeric autotransporter adhesin YadA-like C-terminal membrane anchor" evidence="13">
    <location>
        <begin position="634"/>
        <end position="694"/>
    </location>
</feature>
<dbReference type="InterPro" id="IPR005594">
    <property type="entry name" value="YadA_C"/>
</dbReference>
<keyword evidence="9" id="KW-0472">Membrane</keyword>
<dbReference type="Gene3D" id="3.30.1300.30">
    <property type="entry name" value="GSPII I/J protein-like"/>
    <property type="match status" value="1"/>
</dbReference>
<keyword evidence="8" id="KW-0653">Protein transport</keyword>
<gene>
    <name evidence="15" type="ORF">CCOS864_01038</name>
</gene>
<dbReference type="InterPro" id="IPR045584">
    <property type="entry name" value="Pilin-like"/>
</dbReference>
<feature type="domain" description="Trimeric autotransporter adhesin YadA-like stalk" evidence="14">
    <location>
        <begin position="577"/>
        <end position="600"/>
    </location>
</feature>
<dbReference type="InterPro" id="IPR008635">
    <property type="entry name" value="Coiled_stalk_dom"/>
</dbReference>
<dbReference type="Proteomes" id="UP000255177">
    <property type="component" value="Unassembled WGS sequence"/>
</dbReference>
<evidence type="ECO:0000256" key="2">
    <source>
        <dbReference type="ARBA" id="ARBA00004442"/>
    </source>
</evidence>
<dbReference type="EMBL" id="UIDD01000004">
    <property type="protein sequence ID" value="SUQ61614.1"/>
    <property type="molecule type" value="Genomic_DNA"/>
</dbReference>
<evidence type="ECO:0000313" key="15">
    <source>
        <dbReference type="EMBL" id="SUQ61614.1"/>
    </source>
</evidence>
<comment type="similarity">
    <text evidence="3">Belongs to the autotransporter-2 (AT-2) (TC 1.B.40) family.</text>
</comment>
<dbReference type="GO" id="GO:0009986">
    <property type="term" value="C:cell surface"/>
    <property type="evidence" value="ECO:0007669"/>
    <property type="project" value="UniProtKB-SubCell"/>
</dbReference>
<evidence type="ECO:0000256" key="10">
    <source>
        <dbReference type="ARBA" id="ARBA00023237"/>
    </source>
</evidence>
<dbReference type="Pfam" id="PF03895">
    <property type="entry name" value="YadA_anchor"/>
    <property type="match status" value="1"/>
</dbReference>
<evidence type="ECO:0000256" key="12">
    <source>
        <dbReference type="SAM" id="SignalP"/>
    </source>
</evidence>
<dbReference type="SUPFAM" id="SSF54523">
    <property type="entry name" value="Pili subunits"/>
    <property type="match status" value="1"/>
</dbReference>
<keyword evidence="7 12" id="KW-0732">Signal</keyword>
<keyword evidence="4" id="KW-0813">Transport</keyword>
<feature type="region of interest" description="Disordered" evidence="11">
    <location>
        <begin position="98"/>
        <end position="120"/>
    </location>
</feature>
<dbReference type="AlphaFoldDB" id="A0A380SVJ2"/>
<comment type="subcellular location">
    <subcellularLocation>
        <location evidence="2">Cell outer membrane</location>
    </subcellularLocation>
    <subcellularLocation>
        <location evidence="1">Cell surface</location>
    </subcellularLocation>
</comment>
<feature type="compositionally biased region" description="Polar residues" evidence="11">
    <location>
        <begin position="414"/>
        <end position="426"/>
    </location>
</feature>
<evidence type="ECO:0000256" key="9">
    <source>
        <dbReference type="ARBA" id="ARBA00023136"/>
    </source>
</evidence>
<evidence type="ECO:0000313" key="16">
    <source>
        <dbReference type="Proteomes" id="UP000255177"/>
    </source>
</evidence>
<organism evidence="15 16">
    <name type="scientific">Pseudomonas wadenswilerensis</name>
    <dbReference type="NCBI Taxonomy" id="1785161"/>
    <lineage>
        <taxon>Bacteria</taxon>
        <taxon>Pseudomonadati</taxon>
        <taxon>Pseudomonadota</taxon>
        <taxon>Gammaproteobacteria</taxon>
        <taxon>Pseudomonadales</taxon>
        <taxon>Pseudomonadaceae</taxon>
        <taxon>Pseudomonas</taxon>
    </lineage>
</organism>
<dbReference type="Gene3D" id="2.150.10.10">
    <property type="entry name" value="Serralysin-like metalloprotease, C-terminal"/>
    <property type="match status" value="2"/>
</dbReference>
<feature type="compositionally biased region" description="Polar residues" evidence="11">
    <location>
        <begin position="98"/>
        <end position="118"/>
    </location>
</feature>
<keyword evidence="5" id="KW-1134">Transmembrane beta strand</keyword>
<feature type="domain" description="Trimeric autotransporter adhesin YadA-like stalk" evidence="14">
    <location>
        <begin position="467"/>
        <end position="507"/>
    </location>
</feature>
<evidence type="ECO:0000256" key="6">
    <source>
        <dbReference type="ARBA" id="ARBA00022692"/>
    </source>
</evidence>
<dbReference type="SUPFAM" id="SSF101967">
    <property type="entry name" value="Adhesin YadA, collagen-binding domain"/>
    <property type="match status" value="2"/>
</dbReference>
<reference evidence="16" key="1">
    <citation type="submission" date="2018-07" db="EMBL/GenBank/DDBJ databases">
        <authorList>
            <person name="Blom J."/>
        </authorList>
    </citation>
    <scope>NUCLEOTIDE SEQUENCE [LARGE SCALE GENOMIC DNA]</scope>
    <source>
        <strain evidence="16">CCOS 864</strain>
    </source>
</reference>
<dbReference type="Gene3D" id="1.20.5.170">
    <property type="match status" value="2"/>
</dbReference>
<name>A0A380SVJ2_9PSED</name>
<keyword evidence="16" id="KW-1185">Reference proteome</keyword>
<evidence type="ECO:0000259" key="14">
    <source>
        <dbReference type="Pfam" id="PF05662"/>
    </source>
</evidence>
<keyword evidence="6" id="KW-0812">Transmembrane</keyword>
<proteinExistence type="inferred from homology"/>
<accession>A0A380SVJ2</accession>
<evidence type="ECO:0000256" key="7">
    <source>
        <dbReference type="ARBA" id="ARBA00022729"/>
    </source>
</evidence>
<dbReference type="Gene3D" id="6.10.250.2030">
    <property type="match status" value="1"/>
</dbReference>
<evidence type="ECO:0000259" key="13">
    <source>
        <dbReference type="Pfam" id="PF03895"/>
    </source>
</evidence>
<feature type="chain" id="PRO_5016690921" evidence="12">
    <location>
        <begin position="36"/>
        <end position="694"/>
    </location>
</feature>
<dbReference type="InterPro" id="IPR011049">
    <property type="entry name" value="Serralysin-like_metalloprot_C"/>
</dbReference>
<dbReference type="GO" id="GO:0009279">
    <property type="term" value="C:cell outer membrane"/>
    <property type="evidence" value="ECO:0007669"/>
    <property type="project" value="UniProtKB-SubCell"/>
</dbReference>
<evidence type="ECO:0000256" key="3">
    <source>
        <dbReference type="ARBA" id="ARBA00005848"/>
    </source>
</evidence>
<dbReference type="GO" id="GO:0015031">
    <property type="term" value="P:protein transport"/>
    <property type="evidence" value="ECO:0007669"/>
    <property type="project" value="UniProtKB-KW"/>
</dbReference>
<evidence type="ECO:0000256" key="1">
    <source>
        <dbReference type="ARBA" id="ARBA00004241"/>
    </source>
</evidence>
<evidence type="ECO:0000256" key="11">
    <source>
        <dbReference type="SAM" id="MobiDB-lite"/>
    </source>
</evidence>
<sequence>MSDVQTPSHLRQRHSLQRSSLYLSLLAVLSPLAQADSVSGFGTDNTYGAGAVDPEITSNSGNSAYGFNAGAKVTGKHNTTVGSNAGVNVEGSFNSAVGRNAGSNVVGDNNTYAGNDSGNGVKGRGNTGFGINAGRTVNGTGNSGLGANAGQNITGNFNSGAGNNASNRVNGSFNSANGAFSGWNVTGDTNTATGAHAGKQVNGSSNFAAGFSAGNNVSGDNNIAIGRTSGSKISANDTVAIGTDASATASDAVALGNRASAINHNDVALGAGSQTAAAQPTAGAVIDGNAYIYAGSKPASVVSVGAQDAERQISNVAAGRITGTSTDAINGSQLFATHQAVNLVGSRLNSLGGDIANYFGAGAVYNPFTGNMSAPSYLIQGSNYNNVGDAFKAVNTTLTSLDTRITDLRDKSPVQYSNPQTPTQANPYAPGSGGAGGSSSAGSVNGITPTQDVTLVGNAPGQPVSLHNVQDGVVARDSKDAVNGGQLHQTRQHLHNQGNSVANTLGAGSRYDANTGKVSNPTYTVYGNNTSNVGEAIDKLQTGAPVQYSDAHGVATPDVPSNDVTLSGRNSGPVAVHNVAPGIQGTDAVNVNQLHSAIRGGTQGQFDQIRSDVNNLRKDAMGAAAGAMAMASMPQAYLPGRSMLASGMATTGGEASMAVGLSTLSDNGKWVFKANGSADTRGQMGVGVGAGFHW</sequence>
<feature type="signal peptide" evidence="12">
    <location>
        <begin position="1"/>
        <end position="35"/>
    </location>
</feature>
<feature type="region of interest" description="Disordered" evidence="11">
    <location>
        <begin position="409"/>
        <end position="451"/>
    </location>
</feature>
<evidence type="ECO:0000256" key="5">
    <source>
        <dbReference type="ARBA" id="ARBA00022452"/>
    </source>
</evidence>
<evidence type="ECO:0000256" key="8">
    <source>
        <dbReference type="ARBA" id="ARBA00022927"/>
    </source>
</evidence>
<feature type="domain" description="Trimeric autotransporter adhesin YadA-like stalk" evidence="14">
    <location>
        <begin position="312"/>
        <end position="353"/>
    </location>
</feature>
<evidence type="ECO:0000256" key="4">
    <source>
        <dbReference type="ARBA" id="ARBA00022448"/>
    </source>
</evidence>
<protein>
    <submittedName>
        <fullName evidence="15">Fibroin heavy chain</fullName>
    </submittedName>
</protein>
<dbReference type="Pfam" id="PF05662">
    <property type="entry name" value="YadA_stalk"/>
    <property type="match status" value="3"/>
</dbReference>
<keyword evidence="10" id="KW-0998">Cell outer membrane</keyword>
<dbReference type="RefSeq" id="WP_115085368.1">
    <property type="nucleotide sequence ID" value="NZ_CBCSFG010000026.1"/>
</dbReference>